<reference evidence="2 3" key="1">
    <citation type="submission" date="2007-08" db="EMBL/GenBank/DDBJ databases">
        <authorList>
            <person name="Fulton L."/>
            <person name="Clifton S."/>
            <person name="Fulton B."/>
            <person name="Xu J."/>
            <person name="Minx P."/>
            <person name="Pepin K.H."/>
            <person name="Johnson M."/>
            <person name="Thiruvilangam P."/>
            <person name="Bhonagiri V."/>
            <person name="Nash W.E."/>
            <person name="Mardis E.R."/>
            <person name="Wilson R.K."/>
        </authorList>
    </citation>
    <scope>NUCLEOTIDE SEQUENCE [LARGE SCALE GENOMIC DNA]</scope>
    <source>
        <strain evidence="3">ATCC BAA-613 / DSM 15670 / CCUG 46953 / JCM 12243 / WAL 16351</strain>
    </source>
</reference>
<evidence type="ECO:0000313" key="3">
    <source>
        <dbReference type="Proteomes" id="UP000005396"/>
    </source>
</evidence>
<accession>A8RRM4</accession>
<protein>
    <submittedName>
        <fullName evidence="2">Uncharacterized protein</fullName>
    </submittedName>
</protein>
<comment type="caution">
    <text evidence="2">The sequence shown here is derived from an EMBL/GenBank/DDBJ whole genome shotgun (WGS) entry which is preliminary data.</text>
</comment>
<dbReference type="EMBL" id="ABCC02000028">
    <property type="protein sequence ID" value="EDP16702.1"/>
    <property type="molecule type" value="Genomic_DNA"/>
</dbReference>
<reference evidence="2 3" key="2">
    <citation type="submission" date="2007-09" db="EMBL/GenBank/DDBJ databases">
        <title>Draft genome sequence of Clostridium bolteae (ATCC BAA-613).</title>
        <authorList>
            <person name="Sudarsanam P."/>
            <person name="Ley R."/>
            <person name="Guruge J."/>
            <person name="Turnbaugh P.J."/>
            <person name="Mahowald M."/>
            <person name="Liep D."/>
            <person name="Gordon J."/>
        </authorList>
    </citation>
    <scope>NUCLEOTIDE SEQUENCE [LARGE SCALE GENOMIC DNA]</scope>
    <source>
        <strain evidence="3">ATCC BAA-613 / DSM 15670 / CCUG 46953 / JCM 12243 / WAL 16351</strain>
    </source>
</reference>
<feature type="transmembrane region" description="Helical" evidence="1">
    <location>
        <begin position="41"/>
        <end position="57"/>
    </location>
</feature>
<dbReference type="HOGENOM" id="CLU_1208069_0_0_9"/>
<sequence>MLLPLISLSAIFLPAISLPRYFTPPLFHFPLFHTPLFHFPLFHFPLFHFPLFHFPLFHSRYFTTRYFTPAISPPLFHPRYFTPRYFTPRYFTPRYFSSNHFPQSFPHLLIPYRHGLSCHLFFNLFFFSPFTFIFSSPVIFFQATSLSAILLSSSHKIPFSYSHLHFPSHKTALNIFPLPNPSEIPSPIFIILPAIHTAPAITANRASQYINADPSPIFHQQIFPSAPGY</sequence>
<proteinExistence type="predicted"/>
<organism evidence="2 3">
    <name type="scientific">Enterocloster bolteae (strain ATCC BAA-613 / DSM 15670 / CCUG 46953 / JCM 12243 / WAL 16351)</name>
    <name type="common">Clostridium bolteae</name>
    <dbReference type="NCBI Taxonomy" id="411902"/>
    <lineage>
        <taxon>Bacteria</taxon>
        <taxon>Bacillati</taxon>
        <taxon>Bacillota</taxon>
        <taxon>Clostridia</taxon>
        <taxon>Lachnospirales</taxon>
        <taxon>Lachnospiraceae</taxon>
        <taxon>Enterocloster</taxon>
    </lineage>
</organism>
<keyword evidence="1" id="KW-1133">Transmembrane helix</keyword>
<feature type="transmembrane region" description="Helical" evidence="1">
    <location>
        <begin position="120"/>
        <end position="141"/>
    </location>
</feature>
<dbReference type="AlphaFoldDB" id="A8RRM4"/>
<evidence type="ECO:0000313" key="2">
    <source>
        <dbReference type="EMBL" id="EDP16702.1"/>
    </source>
</evidence>
<keyword evidence="1" id="KW-0472">Membrane</keyword>
<dbReference type="Proteomes" id="UP000005396">
    <property type="component" value="Unassembled WGS sequence"/>
</dbReference>
<keyword evidence="1" id="KW-0812">Transmembrane</keyword>
<evidence type="ECO:0000256" key="1">
    <source>
        <dbReference type="SAM" id="Phobius"/>
    </source>
</evidence>
<name>A8RRM4_ENTBW</name>
<gene>
    <name evidence="2" type="ORF">CLOBOL_03036</name>
</gene>
<dbReference type="PaxDb" id="411902-CLOBOL_03036"/>